<evidence type="ECO:0000313" key="9">
    <source>
        <dbReference type="Proteomes" id="UP001447188"/>
    </source>
</evidence>
<accession>A0ABR3GPJ2</accession>
<dbReference type="InterPro" id="IPR001680">
    <property type="entry name" value="WD40_rpt"/>
</dbReference>
<protein>
    <recommendedName>
        <fullName evidence="6">methylated diphthine methylhydrolase</fullName>
        <ecNumber evidence="6">3.1.1.97</ecNumber>
    </recommendedName>
</protein>
<comment type="similarity">
    <text evidence="5">Belongs to the DPH7 family.</text>
</comment>
<dbReference type="EMBL" id="JBBBZM010000030">
    <property type="protein sequence ID" value="KAL0637837.1"/>
    <property type="molecule type" value="Genomic_DNA"/>
</dbReference>
<sequence>MSASARAEAPSAESLRTVFTELPPSCVLYAPRNPDLVVVGTYYLDESATALGKKKTGSLLLYQQIYSTDGISDLRLLQTLPAEAVLDIKFSPHDPTLLGVAQSLGVLSFYRLNAEEAVFVLDSHHHVCDSSILVLALAFSPTSPEHLALTLSSGGVALFSLSAGKIVYQYNPHELEVWTCEFSSDGKTLYSGGDDSVFCAQSLEAETQLWRDRKTHQAGVTAILAREATNNTILTGSYDEWLRIFDSRTRRVVDDARLGGGVWRIHMRDTDSVLASCMHAGARIVALPGEGRPLSVVAKFEEHESMNYGSHIHGSRPNSVVSCSFYDKRLCIWSI</sequence>
<evidence type="ECO:0000256" key="2">
    <source>
        <dbReference type="ARBA" id="ARBA00022574"/>
    </source>
</evidence>
<dbReference type="PANTHER" id="PTHR46042:SF1">
    <property type="entry name" value="DIPHTHINE METHYLTRANSFERASE"/>
    <property type="match status" value="1"/>
</dbReference>
<dbReference type="InterPro" id="IPR036322">
    <property type="entry name" value="WD40_repeat_dom_sf"/>
</dbReference>
<dbReference type="SMART" id="SM00320">
    <property type="entry name" value="WD40"/>
    <property type="match status" value="5"/>
</dbReference>
<comment type="caution">
    <text evidence="8">The sequence shown here is derived from an EMBL/GenBank/DDBJ whole genome shotgun (WGS) entry which is preliminary data.</text>
</comment>
<evidence type="ECO:0000256" key="7">
    <source>
        <dbReference type="ARBA" id="ARBA00047551"/>
    </source>
</evidence>
<evidence type="ECO:0000256" key="3">
    <source>
        <dbReference type="ARBA" id="ARBA00022737"/>
    </source>
</evidence>
<evidence type="ECO:0000313" key="8">
    <source>
        <dbReference type="EMBL" id="KAL0637837.1"/>
    </source>
</evidence>
<dbReference type="SUPFAM" id="SSF50978">
    <property type="entry name" value="WD40 repeat-like"/>
    <property type="match status" value="1"/>
</dbReference>
<comment type="catalytic activity">
    <reaction evidence="7">
        <text>diphthine methyl ester-[translation elongation factor 2] + H2O = diphthine-[translation elongation factor 2] + methanol + H(+)</text>
        <dbReference type="Rhea" id="RHEA:42656"/>
        <dbReference type="Rhea" id="RHEA-COMP:10172"/>
        <dbReference type="Rhea" id="RHEA-COMP:10173"/>
        <dbReference type="ChEBI" id="CHEBI:15377"/>
        <dbReference type="ChEBI" id="CHEBI:15378"/>
        <dbReference type="ChEBI" id="CHEBI:17790"/>
        <dbReference type="ChEBI" id="CHEBI:79005"/>
        <dbReference type="ChEBI" id="CHEBI:82696"/>
        <dbReference type="EC" id="3.1.1.97"/>
    </reaction>
</comment>
<dbReference type="Proteomes" id="UP001447188">
    <property type="component" value="Unassembled WGS sequence"/>
</dbReference>
<evidence type="ECO:0000256" key="4">
    <source>
        <dbReference type="ARBA" id="ARBA00022801"/>
    </source>
</evidence>
<keyword evidence="3" id="KW-0677">Repeat</keyword>
<dbReference type="Pfam" id="PF00400">
    <property type="entry name" value="WD40"/>
    <property type="match status" value="1"/>
</dbReference>
<dbReference type="Gene3D" id="2.130.10.10">
    <property type="entry name" value="YVTN repeat-like/Quinoprotein amine dehydrogenase"/>
    <property type="match status" value="1"/>
</dbReference>
<evidence type="ECO:0000256" key="5">
    <source>
        <dbReference type="ARBA" id="ARBA00038092"/>
    </source>
</evidence>
<name>A0ABR3GPJ2_9PEZI</name>
<evidence type="ECO:0000256" key="1">
    <source>
        <dbReference type="ARBA" id="ARBA00005156"/>
    </source>
</evidence>
<organism evidence="8 9">
    <name type="scientific">Discina gigas</name>
    <dbReference type="NCBI Taxonomy" id="1032678"/>
    <lineage>
        <taxon>Eukaryota</taxon>
        <taxon>Fungi</taxon>
        <taxon>Dikarya</taxon>
        <taxon>Ascomycota</taxon>
        <taxon>Pezizomycotina</taxon>
        <taxon>Pezizomycetes</taxon>
        <taxon>Pezizales</taxon>
        <taxon>Discinaceae</taxon>
        <taxon>Discina</taxon>
    </lineage>
</organism>
<reference evidence="8 9" key="1">
    <citation type="submission" date="2024-02" db="EMBL/GenBank/DDBJ databases">
        <title>Discinaceae phylogenomics.</title>
        <authorList>
            <person name="Dirks A.C."/>
            <person name="James T.Y."/>
        </authorList>
    </citation>
    <scope>NUCLEOTIDE SEQUENCE [LARGE SCALE GENOMIC DNA]</scope>
    <source>
        <strain evidence="8 9">ACD0624</strain>
    </source>
</reference>
<dbReference type="InterPro" id="IPR015943">
    <property type="entry name" value="WD40/YVTN_repeat-like_dom_sf"/>
</dbReference>
<dbReference type="PANTHER" id="PTHR46042">
    <property type="entry name" value="DIPHTHINE METHYLTRANSFERASE"/>
    <property type="match status" value="1"/>
</dbReference>
<keyword evidence="2" id="KW-0853">WD repeat</keyword>
<proteinExistence type="inferred from homology"/>
<comment type="pathway">
    <text evidence="1">Protein modification; peptidyl-diphthamide biosynthesis.</text>
</comment>
<dbReference type="EC" id="3.1.1.97" evidence="6"/>
<dbReference type="InterPro" id="IPR052415">
    <property type="entry name" value="Diphthine_MTase"/>
</dbReference>
<keyword evidence="9" id="KW-1185">Reference proteome</keyword>
<keyword evidence="4" id="KW-0378">Hydrolase</keyword>
<gene>
    <name evidence="8" type="ORF">Q9L58_003227</name>
</gene>
<evidence type="ECO:0000256" key="6">
    <source>
        <dbReference type="ARBA" id="ARBA00039131"/>
    </source>
</evidence>